<dbReference type="InterPro" id="IPR001279">
    <property type="entry name" value="Metallo-B-lactamas"/>
</dbReference>
<dbReference type="SUPFAM" id="SSF56281">
    <property type="entry name" value="Metallo-hydrolase/oxidoreductase"/>
    <property type="match status" value="1"/>
</dbReference>
<feature type="domain" description="Metallo-beta-lactamase" evidence="1">
    <location>
        <begin position="41"/>
        <end position="251"/>
    </location>
</feature>
<dbReference type="Gene3D" id="1.10.10.10">
    <property type="entry name" value="Winged helix-like DNA-binding domain superfamily/Winged helix DNA-binding domain"/>
    <property type="match status" value="1"/>
</dbReference>
<dbReference type="InterPro" id="IPR050662">
    <property type="entry name" value="Sec-metab_biosynth-thioest"/>
</dbReference>
<dbReference type="EMBL" id="JBHLUH010000083">
    <property type="protein sequence ID" value="MFC0533403.1"/>
    <property type="molecule type" value="Genomic_DNA"/>
</dbReference>
<dbReference type="PANTHER" id="PTHR23131:SF4">
    <property type="entry name" value="METALLO-BETA-LACTAMASE SUPERFAMILY POTEIN"/>
    <property type="match status" value="1"/>
</dbReference>
<evidence type="ECO:0000313" key="3">
    <source>
        <dbReference type="Proteomes" id="UP001589867"/>
    </source>
</evidence>
<proteinExistence type="predicted"/>
<accession>A0ABV6MGC7</accession>
<reference evidence="2 3" key="1">
    <citation type="submission" date="2024-09" db="EMBL/GenBank/DDBJ databases">
        <authorList>
            <person name="Sun Q."/>
            <person name="Mori K."/>
        </authorList>
    </citation>
    <scope>NUCLEOTIDE SEQUENCE [LARGE SCALE GENOMIC DNA]</scope>
    <source>
        <strain evidence="2 3">TBRC 3947</strain>
    </source>
</reference>
<protein>
    <submittedName>
        <fullName evidence="2">MBL fold metallo-hydrolase</fullName>
    </submittedName>
</protein>
<dbReference type="InterPro" id="IPR036388">
    <property type="entry name" value="WH-like_DNA-bd_sf"/>
</dbReference>
<comment type="caution">
    <text evidence="2">The sequence shown here is derived from an EMBL/GenBank/DDBJ whole genome shotgun (WGS) entry which is preliminary data.</text>
</comment>
<dbReference type="Proteomes" id="UP001589867">
    <property type="component" value="Unassembled WGS sequence"/>
</dbReference>
<gene>
    <name evidence="2" type="ORF">ACFFIA_37945</name>
</gene>
<dbReference type="Gene3D" id="3.60.15.10">
    <property type="entry name" value="Ribonuclease Z/Hydroxyacylglutathione hydrolase-like"/>
    <property type="match status" value="1"/>
</dbReference>
<dbReference type="SMART" id="SM00849">
    <property type="entry name" value="Lactamase_B"/>
    <property type="match status" value="1"/>
</dbReference>
<dbReference type="PANTHER" id="PTHR23131">
    <property type="entry name" value="ENDORIBONUCLEASE LACTB2"/>
    <property type="match status" value="1"/>
</dbReference>
<dbReference type="Pfam" id="PF00753">
    <property type="entry name" value="Lactamase_B"/>
    <property type="match status" value="1"/>
</dbReference>
<evidence type="ECO:0000313" key="2">
    <source>
        <dbReference type="EMBL" id="MFC0533403.1"/>
    </source>
</evidence>
<organism evidence="2 3">
    <name type="scientific">Phytohabitans kaempferiae</name>
    <dbReference type="NCBI Taxonomy" id="1620943"/>
    <lineage>
        <taxon>Bacteria</taxon>
        <taxon>Bacillati</taxon>
        <taxon>Actinomycetota</taxon>
        <taxon>Actinomycetes</taxon>
        <taxon>Micromonosporales</taxon>
        <taxon>Micromonosporaceae</taxon>
    </lineage>
</organism>
<sequence>MTYPACAQRAAWAQKRLPEVEAVCDGVWSIPVPLPNEALRYVLAYAVVDGPGVVVIDPGWNTDEAWRALVDGLAVAGHQLEAVSAVLVTHLHPDHYGLAHRLREASGAPVALHPADAAMLMSLGGANDAFAARNEALLRQMGVGRAERTEMLAAWRERQSRARPLPPDRLVVDGETLPGGLRAVWTPGHSPGHLCFVDDRRGILFAGDHVLPHISPNISVHPHQRASPLTDYLTSLSVLPTWDVVQVLPAHEYRFEDLAGRVSEIVAHHEGRLRQILSVLASAPGATCDEVAAELTWSRPWRTFTGAPKRAALGETLAHLVHLEQAGQTVYVGEDRQRWYRAADLLTGSSQPSVPRAEALHRPPI</sequence>
<dbReference type="InterPro" id="IPR036866">
    <property type="entry name" value="RibonucZ/Hydroxyglut_hydro"/>
</dbReference>
<dbReference type="RefSeq" id="WP_377260963.1">
    <property type="nucleotide sequence ID" value="NZ_JBHLUH010000083.1"/>
</dbReference>
<keyword evidence="3" id="KW-1185">Reference proteome</keyword>
<evidence type="ECO:0000259" key="1">
    <source>
        <dbReference type="SMART" id="SM00849"/>
    </source>
</evidence>
<name>A0ABV6MGC7_9ACTN</name>